<proteinExistence type="predicted"/>
<dbReference type="RefSeq" id="WP_204734524.1">
    <property type="nucleotide sequence ID" value="NZ_JAVDWE010000021.1"/>
</dbReference>
<organism evidence="1 2">
    <name type="scientific">Hydrogenophaga laconesensis</name>
    <dbReference type="NCBI Taxonomy" id="1805971"/>
    <lineage>
        <taxon>Bacteria</taxon>
        <taxon>Pseudomonadati</taxon>
        <taxon>Pseudomonadota</taxon>
        <taxon>Betaproteobacteria</taxon>
        <taxon>Burkholderiales</taxon>
        <taxon>Comamonadaceae</taxon>
        <taxon>Hydrogenophaga</taxon>
    </lineage>
</organism>
<sequence>MQTGTLSELQIILVVTAPLPGVVFAVQHGRDGLLSPYASTPDRLSFALTLSLGPALPDGSFNYRGPFAQGTPADRFIYLNSGTYAGQPDTPWARRAKIRLAGMPGDLVAAATGDADRAIEACLHGMARDGGPVCASVAPALIQWRLVGHP</sequence>
<protein>
    <submittedName>
        <fullName evidence="1">Uncharacterized protein</fullName>
    </submittedName>
</protein>
<name>A0ABU1VID6_9BURK</name>
<dbReference type="EMBL" id="JAVDWE010000021">
    <property type="protein sequence ID" value="MDR7097240.1"/>
    <property type="molecule type" value="Genomic_DNA"/>
</dbReference>
<evidence type="ECO:0000313" key="2">
    <source>
        <dbReference type="Proteomes" id="UP001265550"/>
    </source>
</evidence>
<reference evidence="1 2" key="1">
    <citation type="submission" date="2023-07" db="EMBL/GenBank/DDBJ databases">
        <title>Sorghum-associated microbial communities from plants grown in Nebraska, USA.</title>
        <authorList>
            <person name="Schachtman D."/>
        </authorList>
    </citation>
    <scope>NUCLEOTIDE SEQUENCE [LARGE SCALE GENOMIC DNA]</scope>
    <source>
        <strain evidence="1 2">BE240</strain>
    </source>
</reference>
<gene>
    <name evidence="1" type="ORF">J2X09_005014</name>
</gene>
<dbReference type="InterPro" id="IPR046032">
    <property type="entry name" value="DUF5990"/>
</dbReference>
<keyword evidence="2" id="KW-1185">Reference proteome</keyword>
<evidence type="ECO:0000313" key="1">
    <source>
        <dbReference type="EMBL" id="MDR7097240.1"/>
    </source>
</evidence>
<dbReference type="Pfam" id="PF19452">
    <property type="entry name" value="DUF5990"/>
    <property type="match status" value="1"/>
</dbReference>
<comment type="caution">
    <text evidence="1">The sequence shown here is derived from an EMBL/GenBank/DDBJ whole genome shotgun (WGS) entry which is preliminary data.</text>
</comment>
<dbReference type="Proteomes" id="UP001265550">
    <property type="component" value="Unassembled WGS sequence"/>
</dbReference>
<accession>A0ABU1VID6</accession>